<dbReference type="Proteomes" id="UP000092460">
    <property type="component" value="Unassembled WGS sequence"/>
</dbReference>
<proteinExistence type="predicted"/>
<dbReference type="EnsemblMetazoa" id="GPPI001252-RA">
    <property type="protein sequence ID" value="GPPI001252-PA"/>
    <property type="gene ID" value="GPPI001252"/>
</dbReference>
<evidence type="ECO:0000313" key="2">
    <source>
        <dbReference type="EnsemblMetazoa" id="GPPI001252-PA"/>
    </source>
</evidence>
<dbReference type="EMBL" id="JXJN01000200">
    <property type="status" value="NOT_ANNOTATED_CDS"/>
    <property type="molecule type" value="Genomic_DNA"/>
</dbReference>
<evidence type="ECO:0000313" key="3">
    <source>
        <dbReference type="Proteomes" id="UP000092460"/>
    </source>
</evidence>
<keyword evidence="3" id="KW-1185">Reference proteome</keyword>
<organism evidence="2 3">
    <name type="scientific">Glossina palpalis gambiensis</name>
    <dbReference type="NCBI Taxonomy" id="67801"/>
    <lineage>
        <taxon>Eukaryota</taxon>
        <taxon>Metazoa</taxon>
        <taxon>Ecdysozoa</taxon>
        <taxon>Arthropoda</taxon>
        <taxon>Hexapoda</taxon>
        <taxon>Insecta</taxon>
        <taxon>Pterygota</taxon>
        <taxon>Neoptera</taxon>
        <taxon>Endopterygota</taxon>
        <taxon>Diptera</taxon>
        <taxon>Brachycera</taxon>
        <taxon>Muscomorpha</taxon>
        <taxon>Hippoboscoidea</taxon>
        <taxon>Glossinidae</taxon>
        <taxon>Glossina</taxon>
    </lineage>
</organism>
<keyword evidence="1" id="KW-0472">Membrane</keyword>
<evidence type="ECO:0000256" key="1">
    <source>
        <dbReference type="SAM" id="Phobius"/>
    </source>
</evidence>
<sequence>NFTKQIQLKPYEQNLTTNKHYCWFPIGIAVNNQSTPCNHGKEYTLRLEQGIDKLFSCHVIIVFMMVSFSLLFLLLRITNQRCVYRHVHTC</sequence>
<keyword evidence="1" id="KW-1133">Transmembrane helix</keyword>
<accession>A0A1B0ALX8</accession>
<feature type="transmembrane region" description="Helical" evidence="1">
    <location>
        <begin position="53"/>
        <end position="75"/>
    </location>
</feature>
<dbReference type="VEuPathDB" id="VectorBase:GPPI001252"/>
<dbReference type="AlphaFoldDB" id="A0A1B0ALX8"/>
<keyword evidence="1" id="KW-0812">Transmembrane</keyword>
<protein>
    <submittedName>
        <fullName evidence="2">Uncharacterized protein</fullName>
    </submittedName>
</protein>
<name>A0A1B0ALX8_9MUSC</name>
<reference evidence="2" key="2">
    <citation type="submission" date="2020-05" db="UniProtKB">
        <authorList>
            <consortium name="EnsemblMetazoa"/>
        </authorList>
    </citation>
    <scope>IDENTIFICATION</scope>
    <source>
        <strain evidence="2">IAEA</strain>
    </source>
</reference>
<reference evidence="3" key="1">
    <citation type="submission" date="2015-01" db="EMBL/GenBank/DDBJ databases">
        <authorList>
            <person name="Aksoy S."/>
            <person name="Warren W."/>
            <person name="Wilson R.K."/>
        </authorList>
    </citation>
    <scope>NUCLEOTIDE SEQUENCE [LARGE SCALE GENOMIC DNA]</scope>
    <source>
        <strain evidence="3">IAEA</strain>
    </source>
</reference>